<reference evidence="2 3" key="1">
    <citation type="submission" date="2021-06" db="EMBL/GenBank/DDBJ databases">
        <authorList>
            <person name="Kallberg Y."/>
            <person name="Tangrot J."/>
            <person name="Rosling A."/>
        </authorList>
    </citation>
    <scope>NUCLEOTIDE SEQUENCE [LARGE SCALE GENOMIC DNA]</scope>
    <source>
        <strain evidence="2 3">120-4 pot B 10/14</strain>
    </source>
</reference>
<feature type="compositionally biased region" description="Basic and acidic residues" evidence="1">
    <location>
        <begin position="37"/>
        <end position="61"/>
    </location>
</feature>
<protein>
    <submittedName>
        <fullName evidence="2">44442_t:CDS:1</fullName>
    </submittedName>
</protein>
<feature type="compositionally biased region" description="Polar residues" evidence="1">
    <location>
        <begin position="1"/>
        <end position="20"/>
    </location>
</feature>
<evidence type="ECO:0000313" key="2">
    <source>
        <dbReference type="EMBL" id="CAG8490706.1"/>
    </source>
</evidence>
<feature type="non-terminal residue" evidence="2">
    <location>
        <position position="1"/>
    </location>
</feature>
<comment type="caution">
    <text evidence="2">The sequence shown here is derived from an EMBL/GenBank/DDBJ whole genome shotgun (WGS) entry which is preliminary data.</text>
</comment>
<dbReference type="EMBL" id="CAJVQB010000465">
    <property type="protein sequence ID" value="CAG8490706.1"/>
    <property type="molecule type" value="Genomic_DNA"/>
</dbReference>
<name>A0ABM8W043_GIGMA</name>
<proteinExistence type="predicted"/>
<organism evidence="2 3">
    <name type="scientific">Gigaspora margarita</name>
    <dbReference type="NCBI Taxonomy" id="4874"/>
    <lineage>
        <taxon>Eukaryota</taxon>
        <taxon>Fungi</taxon>
        <taxon>Fungi incertae sedis</taxon>
        <taxon>Mucoromycota</taxon>
        <taxon>Glomeromycotina</taxon>
        <taxon>Glomeromycetes</taxon>
        <taxon>Diversisporales</taxon>
        <taxon>Gigasporaceae</taxon>
        <taxon>Gigaspora</taxon>
    </lineage>
</organism>
<feature type="compositionally biased region" description="Acidic residues" evidence="1">
    <location>
        <begin position="62"/>
        <end position="71"/>
    </location>
</feature>
<evidence type="ECO:0000256" key="1">
    <source>
        <dbReference type="SAM" id="MobiDB-lite"/>
    </source>
</evidence>
<evidence type="ECO:0000313" key="3">
    <source>
        <dbReference type="Proteomes" id="UP000789901"/>
    </source>
</evidence>
<sequence length="224" mass="25669">PVSTNNNRPTDETSQAQKGNDGNLVRPREEEVEAEINQEKENNELTHKQEKGKGKQESNKESEEESNDESTNDEKGSSGILAQTVKKKSQYGRRKLCEAALMSIRTKTSRKSHKKTSLEVKVTSKALPKLALFACRTAWHNTTKFDLFYLVYSREATLPVDLIVESYPIIDDLFEARIQACENIRKAQQLQKWHHSQQYLLQSYEIEAKVMHYKAKLGQKLGEN</sequence>
<accession>A0ABM8W043</accession>
<feature type="region of interest" description="Disordered" evidence="1">
    <location>
        <begin position="1"/>
        <end position="87"/>
    </location>
</feature>
<keyword evidence="3" id="KW-1185">Reference proteome</keyword>
<gene>
    <name evidence="2" type="ORF">GMARGA_LOCUS1705</name>
</gene>
<dbReference type="Proteomes" id="UP000789901">
    <property type="component" value="Unassembled WGS sequence"/>
</dbReference>